<feature type="domain" description="C2 NT-type" evidence="3">
    <location>
        <begin position="11"/>
        <end position="153"/>
    </location>
</feature>
<feature type="region of interest" description="Disordered" evidence="2">
    <location>
        <begin position="169"/>
        <end position="190"/>
    </location>
</feature>
<keyword evidence="5" id="KW-1185">Reference proteome</keyword>
<feature type="compositionally biased region" description="Polar residues" evidence="2">
    <location>
        <begin position="545"/>
        <end position="557"/>
    </location>
</feature>
<comment type="similarity">
    <text evidence="1">Belongs to the EEIG family.</text>
</comment>
<accession>A0A9P0GFX9</accession>
<dbReference type="OrthoDB" id="3365224at2759"/>
<dbReference type="InterPro" id="IPR019448">
    <property type="entry name" value="NT-C2"/>
</dbReference>
<feature type="compositionally biased region" description="Low complexity" evidence="2">
    <location>
        <begin position="278"/>
        <end position="300"/>
    </location>
</feature>
<feature type="region of interest" description="Disordered" evidence="2">
    <location>
        <begin position="264"/>
        <end position="329"/>
    </location>
</feature>
<evidence type="ECO:0000256" key="2">
    <source>
        <dbReference type="SAM" id="MobiDB-lite"/>
    </source>
</evidence>
<dbReference type="PROSITE" id="PS51840">
    <property type="entry name" value="C2_NT"/>
    <property type="match status" value="1"/>
</dbReference>
<dbReference type="PANTHER" id="PTHR21456">
    <property type="entry name" value="FAMILY WITH SEQUENCE SIMILARITY 102"/>
    <property type="match status" value="1"/>
</dbReference>
<organism evidence="4 5">
    <name type="scientific">Psylliodes chrysocephalus</name>
    <dbReference type="NCBI Taxonomy" id="3402493"/>
    <lineage>
        <taxon>Eukaryota</taxon>
        <taxon>Metazoa</taxon>
        <taxon>Ecdysozoa</taxon>
        <taxon>Arthropoda</taxon>
        <taxon>Hexapoda</taxon>
        <taxon>Insecta</taxon>
        <taxon>Pterygota</taxon>
        <taxon>Neoptera</taxon>
        <taxon>Endopterygota</taxon>
        <taxon>Coleoptera</taxon>
        <taxon>Polyphaga</taxon>
        <taxon>Cucujiformia</taxon>
        <taxon>Chrysomeloidea</taxon>
        <taxon>Chrysomelidae</taxon>
        <taxon>Galerucinae</taxon>
        <taxon>Alticini</taxon>
        <taxon>Psylliodes</taxon>
    </lineage>
</organism>
<dbReference type="PANTHER" id="PTHR21456:SF1">
    <property type="entry name" value="C2 NT-TYPE DOMAIN-CONTAINING PROTEIN"/>
    <property type="match status" value="1"/>
</dbReference>
<sequence>MTNGRGAGMASFMTKKKKYKFQVEICLEELLEVPFVSAVLFAKLRLLDGGNFQDHSSRQEVQDHKVQWGANFTFPCKMMANASTGVMERCVLRISIRKESKGGRSFNKLGFVDLNLAEYAGAGLIHKKALLEGYDARHRQDNSMLKFKIELNMISGDILFKAPSPSLKHKQMNVEEPGNEQRQDEFSSGSLAGSIASGSSGFGSLPKKRPALLSSELVIGQTLTENNVPVSIASDFSNESHPPAVPTSLPHLDQHEPQEVSLCETGHSRNSSNTSQLSKASGYSSIHSHSHSRQSSSGDSGHIRDLHSRSVRAHPKPKNPPLFRPNTYPRKINIPNTILSSPSPPFSTKSQNIITSTPVKNSKESEENNSIYGTPKSFQSQFSYVSNSSTDDYRTPEVTMNHRTDVFSQNFNQLQKSSSTSVVERIKTNFLAVVDIENRKSDETYKRSPLSDNRLSLDEIEKNRKNEVLRCKSDFEIPRMPTVSQEKTFSSKFFSTDSLFSFLTPRPKRKSVSEQNSPKDRRSPPNQFKVPTIPNPLFKGLPEVRTTSLGSLRSGHSANDGLTVKPVERNPSASSLVLSETGSLDRAKAAYERRKKNQNQDSEAHGVPGRVEITRVNPDDLIEELLKNTNLEQPDDSAENSGLQLFIAKDGTAAVGNHEVKSQMSTGVQVFKQVVMDNR</sequence>
<evidence type="ECO:0000259" key="3">
    <source>
        <dbReference type="PROSITE" id="PS51840"/>
    </source>
</evidence>
<protein>
    <recommendedName>
        <fullName evidence="3">C2 NT-type domain-containing protein</fullName>
    </recommendedName>
</protein>
<dbReference type="Pfam" id="PF10358">
    <property type="entry name" value="NT-C2"/>
    <property type="match status" value="1"/>
</dbReference>
<feature type="compositionally biased region" description="Polar residues" evidence="2">
    <location>
        <begin position="571"/>
        <end position="582"/>
    </location>
</feature>
<reference evidence="4" key="1">
    <citation type="submission" date="2022-01" db="EMBL/GenBank/DDBJ databases">
        <authorList>
            <person name="King R."/>
        </authorList>
    </citation>
    <scope>NUCLEOTIDE SEQUENCE</scope>
</reference>
<feature type="compositionally biased region" description="Polar residues" evidence="2">
    <location>
        <begin position="268"/>
        <end position="277"/>
    </location>
</feature>
<proteinExistence type="inferred from homology"/>
<name>A0A9P0GFX9_9CUCU</name>
<evidence type="ECO:0000313" key="5">
    <source>
        <dbReference type="Proteomes" id="UP001153636"/>
    </source>
</evidence>
<gene>
    <name evidence="4" type="ORF">PSYICH_LOCUS12918</name>
</gene>
<dbReference type="InterPro" id="IPR039931">
    <property type="entry name" value="EEIG1/2-like"/>
</dbReference>
<evidence type="ECO:0000256" key="1">
    <source>
        <dbReference type="ARBA" id="ARBA00034780"/>
    </source>
</evidence>
<dbReference type="AlphaFoldDB" id="A0A9P0GFX9"/>
<evidence type="ECO:0000313" key="4">
    <source>
        <dbReference type="EMBL" id="CAH1112129.1"/>
    </source>
</evidence>
<dbReference type="EMBL" id="OV651818">
    <property type="protein sequence ID" value="CAH1112129.1"/>
    <property type="molecule type" value="Genomic_DNA"/>
</dbReference>
<feature type="region of interest" description="Disordered" evidence="2">
    <location>
        <begin position="505"/>
        <end position="583"/>
    </location>
</feature>
<dbReference type="Proteomes" id="UP001153636">
    <property type="component" value="Chromosome 6"/>
</dbReference>
<feature type="region of interest" description="Disordered" evidence="2">
    <location>
        <begin position="233"/>
        <end position="252"/>
    </location>
</feature>